<evidence type="ECO:0000313" key="4">
    <source>
        <dbReference type="EMBL" id="KGJ95220.1"/>
    </source>
</evidence>
<name>A0A099KYF2_COLPS</name>
<gene>
    <name evidence="4" type="ORF">GAB14E_2002</name>
</gene>
<dbReference type="RefSeq" id="WP_033081665.1">
    <property type="nucleotide sequence ID" value="NZ_JQEC01000015.1"/>
</dbReference>
<dbReference type="InterPro" id="IPR009057">
    <property type="entry name" value="Homeodomain-like_sf"/>
</dbReference>
<proteinExistence type="predicted"/>
<comment type="caution">
    <text evidence="4">The sequence shown here is derived from an EMBL/GenBank/DDBJ whole genome shotgun (WGS) entry which is preliminary data.</text>
</comment>
<dbReference type="Gene3D" id="1.10.357.10">
    <property type="entry name" value="Tetracycline Repressor, domain 2"/>
    <property type="match status" value="1"/>
</dbReference>
<dbReference type="AlphaFoldDB" id="A0A099KYF2"/>
<evidence type="ECO:0000259" key="3">
    <source>
        <dbReference type="PROSITE" id="PS50977"/>
    </source>
</evidence>
<evidence type="ECO:0000313" key="5">
    <source>
        <dbReference type="Proteomes" id="UP000029868"/>
    </source>
</evidence>
<feature type="domain" description="HTH tetR-type" evidence="3">
    <location>
        <begin position="13"/>
        <end position="73"/>
    </location>
</feature>
<evidence type="ECO:0000256" key="2">
    <source>
        <dbReference type="PROSITE-ProRule" id="PRU00335"/>
    </source>
</evidence>
<dbReference type="SUPFAM" id="SSF46689">
    <property type="entry name" value="Homeodomain-like"/>
    <property type="match status" value="1"/>
</dbReference>
<reference evidence="4 5" key="1">
    <citation type="submission" date="2014-08" db="EMBL/GenBank/DDBJ databases">
        <title>Genomic and Phenotypic Diversity of Colwellia psychrerythraea strains from Disparate Marine Basins.</title>
        <authorList>
            <person name="Techtmann S.M."/>
            <person name="Stelling S.C."/>
            <person name="Utturkar S.M."/>
            <person name="Alshibli N."/>
            <person name="Harris A."/>
            <person name="Brown S.D."/>
            <person name="Hazen T.C."/>
        </authorList>
    </citation>
    <scope>NUCLEOTIDE SEQUENCE [LARGE SCALE GENOMIC DNA]</scope>
    <source>
        <strain evidence="4 5">GAB14E</strain>
    </source>
</reference>
<dbReference type="OrthoDB" id="63332at2"/>
<dbReference type="InterPro" id="IPR001647">
    <property type="entry name" value="HTH_TetR"/>
</dbReference>
<dbReference type="PATRIC" id="fig|28229.3.peg.1610"/>
<evidence type="ECO:0000256" key="1">
    <source>
        <dbReference type="ARBA" id="ARBA00023125"/>
    </source>
</evidence>
<dbReference type="GO" id="GO:0003677">
    <property type="term" value="F:DNA binding"/>
    <property type="evidence" value="ECO:0007669"/>
    <property type="project" value="UniProtKB-UniRule"/>
</dbReference>
<dbReference type="Pfam" id="PF00440">
    <property type="entry name" value="TetR_N"/>
    <property type="match status" value="1"/>
</dbReference>
<organism evidence="4 5">
    <name type="scientific">Colwellia psychrerythraea</name>
    <name type="common">Vibrio psychroerythus</name>
    <dbReference type="NCBI Taxonomy" id="28229"/>
    <lineage>
        <taxon>Bacteria</taxon>
        <taxon>Pseudomonadati</taxon>
        <taxon>Pseudomonadota</taxon>
        <taxon>Gammaproteobacteria</taxon>
        <taxon>Alteromonadales</taxon>
        <taxon>Colwelliaceae</taxon>
        <taxon>Colwellia</taxon>
    </lineage>
</organism>
<dbReference type="PRINTS" id="PR00455">
    <property type="entry name" value="HTHTETR"/>
</dbReference>
<sequence length="255" mass="28773">MTPPKLLDETALKERELQIINSAVLLIQKNGIENLTMDKVVAQVPFSKGTVYKHFIGKEDLLLAISNYSIEVLGDLFYRAYQFKGCARSRMLLLNFSYLIYAMLYPALFQCVMCSKSPNVVGKSSDKHINEGERLEVKLMTSIHGIVDDGLNDNSLALPFNMDIQQLCFSNWSMAYGAITLLSGEVEQCSGRTNLIVERELFNLSNMLFDGMGWQPLTKDRNHHTELQTALAELFPEELASIKAKGRELNFNSFS</sequence>
<dbReference type="Proteomes" id="UP000029868">
    <property type="component" value="Unassembled WGS sequence"/>
</dbReference>
<feature type="DNA-binding region" description="H-T-H motif" evidence="2">
    <location>
        <begin position="36"/>
        <end position="55"/>
    </location>
</feature>
<accession>A0A099KYF2</accession>
<keyword evidence="1 2" id="KW-0238">DNA-binding</keyword>
<dbReference type="EMBL" id="JQEC01000015">
    <property type="protein sequence ID" value="KGJ95220.1"/>
    <property type="molecule type" value="Genomic_DNA"/>
</dbReference>
<dbReference type="PROSITE" id="PS50977">
    <property type="entry name" value="HTH_TETR_2"/>
    <property type="match status" value="1"/>
</dbReference>
<protein>
    <submittedName>
        <fullName evidence="4">Transcriptional regulator, TetR family</fullName>
    </submittedName>
</protein>